<accession>A0A645E846</accession>
<comment type="caution">
    <text evidence="1">The sequence shown here is derived from an EMBL/GenBank/DDBJ whole genome shotgun (WGS) entry which is preliminary data.</text>
</comment>
<protein>
    <submittedName>
        <fullName evidence="1">Uncharacterized protein</fullName>
    </submittedName>
</protein>
<sequence length="138" mass="15695">MRLLPVVVLTEYACVRFDLIDGKPIVHKASMNSEIKQNESQMGKMPGLFWKPVKNMDMLKVMIPICFIGSKDMGVGSDGYFGIETACRNHYERSVLLDVWQGRTAFFAETFYMSACLVIEGFDQVLSRKPMQGSRRSK</sequence>
<evidence type="ECO:0000313" key="1">
    <source>
        <dbReference type="EMBL" id="MPM98077.1"/>
    </source>
</evidence>
<name>A0A645E846_9ZZZZ</name>
<dbReference type="EMBL" id="VSSQ01044269">
    <property type="protein sequence ID" value="MPM98077.1"/>
    <property type="molecule type" value="Genomic_DNA"/>
</dbReference>
<proteinExistence type="predicted"/>
<gene>
    <name evidence="1" type="ORF">SDC9_145258</name>
</gene>
<organism evidence="1">
    <name type="scientific">bioreactor metagenome</name>
    <dbReference type="NCBI Taxonomy" id="1076179"/>
    <lineage>
        <taxon>unclassified sequences</taxon>
        <taxon>metagenomes</taxon>
        <taxon>ecological metagenomes</taxon>
    </lineage>
</organism>
<dbReference type="AlphaFoldDB" id="A0A645E846"/>
<reference evidence="1" key="1">
    <citation type="submission" date="2019-08" db="EMBL/GenBank/DDBJ databases">
        <authorList>
            <person name="Kucharzyk K."/>
            <person name="Murdoch R.W."/>
            <person name="Higgins S."/>
            <person name="Loffler F."/>
        </authorList>
    </citation>
    <scope>NUCLEOTIDE SEQUENCE</scope>
</reference>